<reference evidence="1" key="1">
    <citation type="journal article" date="2020" name="mSystems">
        <title>Genome- and Community-Level Interaction Insights into Carbon Utilization and Element Cycling Functions of Hydrothermarchaeota in Hydrothermal Sediment.</title>
        <authorList>
            <person name="Zhou Z."/>
            <person name="Liu Y."/>
            <person name="Xu W."/>
            <person name="Pan J."/>
            <person name="Luo Z.H."/>
            <person name="Li M."/>
        </authorList>
    </citation>
    <scope>NUCLEOTIDE SEQUENCE [LARGE SCALE GENOMIC DNA]</scope>
    <source>
        <strain evidence="1">HyVt-577</strain>
    </source>
</reference>
<dbReference type="Proteomes" id="UP000885779">
    <property type="component" value="Unassembled WGS sequence"/>
</dbReference>
<gene>
    <name evidence="1" type="ORF">ENK44_05175</name>
</gene>
<dbReference type="AlphaFoldDB" id="A0A7V4TZ53"/>
<evidence type="ECO:0000313" key="1">
    <source>
        <dbReference type="EMBL" id="HGY55071.1"/>
    </source>
</evidence>
<comment type="caution">
    <text evidence="1">The sequence shown here is derived from an EMBL/GenBank/DDBJ whole genome shotgun (WGS) entry which is preliminary data.</text>
</comment>
<name>A0A7V4TZ53_CALAY</name>
<accession>A0A7V4TZ53</accession>
<organism evidence="1">
    <name type="scientific">Caldithrix abyssi</name>
    <dbReference type="NCBI Taxonomy" id="187145"/>
    <lineage>
        <taxon>Bacteria</taxon>
        <taxon>Pseudomonadati</taxon>
        <taxon>Calditrichota</taxon>
        <taxon>Calditrichia</taxon>
        <taxon>Calditrichales</taxon>
        <taxon>Calditrichaceae</taxon>
        <taxon>Caldithrix</taxon>
    </lineage>
</organism>
<proteinExistence type="predicted"/>
<protein>
    <submittedName>
        <fullName evidence="1">Uncharacterized protein</fullName>
    </submittedName>
</protein>
<dbReference type="EMBL" id="DRQG01000046">
    <property type="protein sequence ID" value="HGY55071.1"/>
    <property type="molecule type" value="Genomic_DNA"/>
</dbReference>
<sequence>MLQNSIDLKKTLLLIYDQKDIEANLNLDEGCVLQCEDPKPLVKVINYFLNYLNQLTDMPMEIGLELRSESFVLSLLAYVTSETLPPLSDKLAATLQEYHAEYNVQHTPGKYVQIKISFSRS</sequence>